<gene>
    <name evidence="8" type="ORF">L4923_29685</name>
</gene>
<accession>A0ABS9QP33</accession>
<evidence type="ECO:0000256" key="2">
    <source>
        <dbReference type="ARBA" id="ARBA00010270"/>
    </source>
</evidence>
<evidence type="ECO:0000313" key="8">
    <source>
        <dbReference type="EMBL" id="MCG7509212.1"/>
    </source>
</evidence>
<comment type="caution">
    <text evidence="8">The sequence shown here is derived from an EMBL/GenBank/DDBJ whole genome shotgun (WGS) entry which is preliminary data.</text>
</comment>
<evidence type="ECO:0000256" key="6">
    <source>
        <dbReference type="ARBA" id="ARBA00025321"/>
    </source>
</evidence>
<evidence type="ECO:0000256" key="4">
    <source>
        <dbReference type="ARBA" id="ARBA00022475"/>
    </source>
</evidence>
<reference evidence="8 9" key="1">
    <citation type="submission" date="2022-02" db="EMBL/GenBank/DDBJ databases">
        <title>Draft genome sequence of Mezorhizobium retamae strain IRAMC:0171 isolated from Retama raetam nodules.</title>
        <authorList>
            <person name="Bengaied R."/>
            <person name="Sbissi I."/>
            <person name="Huber K."/>
            <person name="Ghodbane F."/>
            <person name="Nouioui I."/>
            <person name="Tarhouni M."/>
            <person name="Gtari M."/>
        </authorList>
    </citation>
    <scope>NUCLEOTIDE SEQUENCE [LARGE SCALE GENOMIC DNA]</scope>
    <source>
        <strain evidence="8 9">IRAMC:0171</strain>
    </source>
</reference>
<keyword evidence="7" id="KW-0732">Signal</keyword>
<comment type="function">
    <text evidence="6">Has immunoglobulin-binding and hemagglutination properties, and can bind to mannose. Essential for virulence. May be involved in LPS biosynthesis or polysaccharide transport.</text>
</comment>
<keyword evidence="4" id="KW-1003">Cell membrane</keyword>
<dbReference type="RefSeq" id="WP_239370708.1">
    <property type="nucleotide sequence ID" value="NZ_JAKREW010000078.1"/>
</dbReference>
<feature type="chain" id="PRO_5045921515" description="Lectin-like protein BA14k" evidence="7">
    <location>
        <begin position="27"/>
        <end position="182"/>
    </location>
</feature>
<keyword evidence="5" id="KW-0430">Lectin</keyword>
<feature type="signal peptide" evidence="7">
    <location>
        <begin position="1"/>
        <end position="26"/>
    </location>
</feature>
<evidence type="ECO:0000256" key="5">
    <source>
        <dbReference type="ARBA" id="ARBA00022734"/>
    </source>
</evidence>
<dbReference type="Proteomes" id="UP001201701">
    <property type="component" value="Unassembled WGS sequence"/>
</dbReference>
<dbReference type="InterPro" id="IPR012413">
    <property type="entry name" value="BA14K"/>
</dbReference>
<protein>
    <recommendedName>
        <fullName evidence="3">Lectin-like protein BA14k</fullName>
    </recommendedName>
</protein>
<organism evidence="8 9">
    <name type="scientific">Mesorhizobium retamae</name>
    <dbReference type="NCBI Taxonomy" id="2912854"/>
    <lineage>
        <taxon>Bacteria</taxon>
        <taxon>Pseudomonadati</taxon>
        <taxon>Pseudomonadota</taxon>
        <taxon>Alphaproteobacteria</taxon>
        <taxon>Hyphomicrobiales</taxon>
        <taxon>Phyllobacteriaceae</taxon>
        <taxon>Mesorhizobium</taxon>
    </lineage>
</organism>
<comment type="similarity">
    <text evidence="2">Belongs to the BA14k family.</text>
</comment>
<evidence type="ECO:0000313" key="9">
    <source>
        <dbReference type="Proteomes" id="UP001201701"/>
    </source>
</evidence>
<keyword evidence="4" id="KW-0472">Membrane</keyword>
<dbReference type="Pfam" id="PF07886">
    <property type="entry name" value="BA14K"/>
    <property type="match status" value="1"/>
</dbReference>
<sequence length="182" mass="21309">MKRLINFRTGLVTLGLLVGLSAPAFSVPMPAPATPTAPINTDTLKVRDSWAGGGGGGGVRVDEWRRGWRGDRGWRRDGGWRGDGWRGRHWRGHRHWRDDGWRYRRHYRRGWDNSGVYLGLGLLGSGLLYNDNYYYRPRVYRAPRASGHVQWCYSRYRSYRAWDNTFQPNYGPRRQCISPYRY</sequence>
<evidence type="ECO:0000256" key="1">
    <source>
        <dbReference type="ARBA" id="ARBA00004167"/>
    </source>
</evidence>
<evidence type="ECO:0000256" key="3">
    <source>
        <dbReference type="ARBA" id="ARBA00020552"/>
    </source>
</evidence>
<dbReference type="EMBL" id="JAKREW010000078">
    <property type="protein sequence ID" value="MCG7509212.1"/>
    <property type="molecule type" value="Genomic_DNA"/>
</dbReference>
<keyword evidence="9" id="KW-1185">Reference proteome</keyword>
<name>A0ABS9QP33_9HYPH</name>
<evidence type="ECO:0000256" key="7">
    <source>
        <dbReference type="SAM" id="SignalP"/>
    </source>
</evidence>
<proteinExistence type="inferred from homology"/>
<comment type="subcellular location">
    <subcellularLocation>
        <location evidence="1">Membrane</location>
        <topology evidence="1">Single-pass membrane protein</topology>
    </subcellularLocation>
</comment>